<evidence type="ECO:0000313" key="2">
    <source>
        <dbReference type="EMBL" id="SNY48699.1"/>
    </source>
</evidence>
<proteinExistence type="predicted"/>
<organism evidence="2 3">
    <name type="scientific">Pseudooceanicola antarcticus</name>
    <dbReference type="NCBI Taxonomy" id="1247613"/>
    <lineage>
        <taxon>Bacteria</taxon>
        <taxon>Pseudomonadati</taxon>
        <taxon>Pseudomonadota</taxon>
        <taxon>Alphaproteobacteria</taxon>
        <taxon>Rhodobacterales</taxon>
        <taxon>Paracoccaceae</taxon>
        <taxon>Pseudooceanicola</taxon>
    </lineage>
</organism>
<feature type="region of interest" description="Disordered" evidence="1">
    <location>
        <begin position="15"/>
        <end position="86"/>
    </location>
</feature>
<sequence>MDDVLVTRRVVFRHRAGSGAGLKPPSDSAGAGQDPRAPTAAHVALSGDLSEVSRGGKAVSQLSKLKSGKPLKASRSATPQPEEISW</sequence>
<dbReference type="Proteomes" id="UP000231655">
    <property type="component" value="Unassembled WGS sequence"/>
</dbReference>
<dbReference type="EMBL" id="OBEA01000002">
    <property type="protein sequence ID" value="SNY48699.1"/>
    <property type="molecule type" value="Genomic_DNA"/>
</dbReference>
<dbReference type="AlphaFoldDB" id="A0A285IL39"/>
<evidence type="ECO:0000256" key="1">
    <source>
        <dbReference type="SAM" id="MobiDB-lite"/>
    </source>
</evidence>
<evidence type="ECO:0000313" key="3">
    <source>
        <dbReference type="Proteomes" id="UP000231655"/>
    </source>
</evidence>
<protein>
    <submittedName>
        <fullName evidence="2">Uncharacterized protein</fullName>
    </submittedName>
</protein>
<name>A0A285IL39_9RHOB</name>
<gene>
    <name evidence="2" type="ORF">SAMN06297129_1544</name>
</gene>
<reference evidence="2 3" key="1">
    <citation type="submission" date="2017-09" db="EMBL/GenBank/DDBJ databases">
        <authorList>
            <person name="Ehlers B."/>
            <person name="Leendertz F.H."/>
        </authorList>
    </citation>
    <scope>NUCLEOTIDE SEQUENCE [LARGE SCALE GENOMIC DNA]</scope>
    <source>
        <strain evidence="2 3">CGMCC 1.12662</strain>
    </source>
</reference>
<accession>A0A285IL39</accession>